<evidence type="ECO:0000313" key="5">
    <source>
        <dbReference type="Proteomes" id="UP000663940"/>
    </source>
</evidence>
<evidence type="ECO:0000313" key="2">
    <source>
        <dbReference type="EMBL" id="QEM05006.1"/>
    </source>
</evidence>
<gene>
    <name evidence="2" type="ORF">DIU31_016330</name>
    <name evidence="3" type="ORF">J3L21_11160</name>
</gene>
<keyword evidence="5" id="KW-1185">Reference proteome</keyword>
<reference evidence="2 4" key="1">
    <citation type="submission" date="2019-08" db="EMBL/GenBank/DDBJ databases">
        <title>Comparative genome analysis confer to the adaptation heavy metal polluted environment.</title>
        <authorList>
            <person name="Li Y."/>
        </authorList>
    </citation>
    <scope>NUCLEOTIDE SEQUENCE [LARGE SCALE GENOMIC DNA]</scope>
    <source>
        <strain evidence="2 4">P2</strain>
    </source>
</reference>
<dbReference type="Pfam" id="PF12244">
    <property type="entry name" value="DUF3606"/>
    <property type="match status" value="1"/>
</dbReference>
<evidence type="ECO:0000256" key="1">
    <source>
        <dbReference type="SAM" id="MobiDB-lite"/>
    </source>
</evidence>
<name>A0AAE6JGA5_9SPHI</name>
<accession>A0AAE6JGA5</accession>
<dbReference type="Proteomes" id="UP000250557">
    <property type="component" value="Chromosome"/>
</dbReference>
<dbReference type="EMBL" id="CP071880">
    <property type="protein sequence ID" value="QTE52476.1"/>
    <property type="molecule type" value="Genomic_DNA"/>
</dbReference>
<dbReference type="EMBL" id="CP043451">
    <property type="protein sequence ID" value="QEM05006.1"/>
    <property type="molecule type" value="Genomic_DNA"/>
</dbReference>
<protein>
    <submittedName>
        <fullName evidence="2">DUF3606 domain-containing protein</fullName>
    </submittedName>
</protein>
<reference evidence="3 5" key="2">
    <citation type="submission" date="2021-03" db="EMBL/GenBank/DDBJ databases">
        <title>Mucilaginibacter strains isolated from gold and copper mining confer multi heavy-metal resistance.</title>
        <authorList>
            <person name="Li Y."/>
        </authorList>
    </citation>
    <scope>NUCLEOTIDE SEQUENCE [LARGE SCALE GENOMIC DNA]</scope>
    <source>
        <strain evidence="3 5">P2-4</strain>
    </source>
</reference>
<dbReference type="AlphaFoldDB" id="A0AAE6JGA5"/>
<sequence>MIRKVKKNNPDARSVDIDDAYCLEFWTREFGVSVHKLKASVLAAGSEAPNVRRELNKPNTMKTEKTKPTETEDKDHLSQEDLKAGIKTFEQTDEPHAALETPDGKNNGAEPSVYQHQRKAHT</sequence>
<evidence type="ECO:0000313" key="3">
    <source>
        <dbReference type="EMBL" id="QTE52476.1"/>
    </source>
</evidence>
<feature type="compositionally biased region" description="Basic and acidic residues" evidence="1">
    <location>
        <begin position="50"/>
        <end position="84"/>
    </location>
</feature>
<dbReference type="RefSeq" id="WP_112654551.1">
    <property type="nucleotide sequence ID" value="NZ_CP043451.1"/>
</dbReference>
<dbReference type="InterPro" id="IPR022037">
    <property type="entry name" value="DUF3606"/>
</dbReference>
<proteinExistence type="predicted"/>
<dbReference type="Proteomes" id="UP000663940">
    <property type="component" value="Chromosome"/>
</dbReference>
<evidence type="ECO:0000313" key="4">
    <source>
        <dbReference type="Proteomes" id="UP000250557"/>
    </source>
</evidence>
<feature type="region of interest" description="Disordered" evidence="1">
    <location>
        <begin position="49"/>
        <end position="122"/>
    </location>
</feature>
<organism evidence="2 4">
    <name type="scientific">Mucilaginibacter rubeus</name>
    <dbReference type="NCBI Taxonomy" id="2027860"/>
    <lineage>
        <taxon>Bacteria</taxon>
        <taxon>Pseudomonadati</taxon>
        <taxon>Bacteroidota</taxon>
        <taxon>Sphingobacteriia</taxon>
        <taxon>Sphingobacteriales</taxon>
        <taxon>Sphingobacteriaceae</taxon>
        <taxon>Mucilaginibacter</taxon>
    </lineage>
</organism>